<dbReference type="AlphaFoldDB" id="A0A1Y2F8N8"/>
<dbReference type="GeneID" id="63786253"/>
<dbReference type="RefSeq" id="XP_040723958.1">
    <property type="nucleotide sequence ID" value="XM_040869654.1"/>
</dbReference>
<dbReference type="Proteomes" id="UP000193685">
    <property type="component" value="Unassembled WGS sequence"/>
</dbReference>
<accession>A0A1Y2F8N8</accession>
<reference evidence="1 2" key="1">
    <citation type="submission" date="2016-07" db="EMBL/GenBank/DDBJ databases">
        <title>Pervasive Adenine N6-methylation of Active Genes in Fungi.</title>
        <authorList>
            <consortium name="DOE Joint Genome Institute"/>
            <person name="Mondo S.J."/>
            <person name="Dannebaum R.O."/>
            <person name="Kuo R.C."/>
            <person name="Labutti K."/>
            <person name="Haridas S."/>
            <person name="Kuo A."/>
            <person name="Salamov A."/>
            <person name="Ahrendt S.R."/>
            <person name="Lipzen A."/>
            <person name="Sullivan W."/>
            <person name="Andreopoulos W.B."/>
            <person name="Clum A."/>
            <person name="Lindquist E."/>
            <person name="Daum C."/>
            <person name="Ramamoorthy G.K."/>
            <person name="Gryganskyi A."/>
            <person name="Culley D."/>
            <person name="Magnuson J.K."/>
            <person name="James T.Y."/>
            <person name="O'Malley M.A."/>
            <person name="Stajich J.E."/>
            <person name="Spatafora J.W."/>
            <person name="Visel A."/>
            <person name="Grigoriev I.V."/>
        </authorList>
    </citation>
    <scope>NUCLEOTIDE SEQUENCE [LARGE SCALE GENOMIC DNA]</scope>
    <source>
        <strain evidence="1 2">12-1054</strain>
    </source>
</reference>
<evidence type="ECO:0000313" key="1">
    <source>
        <dbReference type="EMBL" id="ORY79824.1"/>
    </source>
</evidence>
<dbReference type="EMBL" id="MCFI01000014">
    <property type="protein sequence ID" value="ORY79824.1"/>
    <property type="molecule type" value="Genomic_DNA"/>
</dbReference>
<comment type="caution">
    <text evidence="1">The sequence shown here is derived from an EMBL/GenBank/DDBJ whole genome shotgun (WGS) entry which is preliminary data.</text>
</comment>
<evidence type="ECO:0000313" key="2">
    <source>
        <dbReference type="Proteomes" id="UP000193685"/>
    </source>
</evidence>
<sequence length="103" mass="11315">MPSPPRSRLSRLCRFACPSGTLSMCCYATSSIVPVPSNVQETCNRAGHASPVPLNSEYACRLGYHSGALQRDDILFNCCQLSPACVWPLRVSVLNFDELAPRR</sequence>
<organism evidence="1 2">
    <name type="scientific">Protomyces lactucae-debilis</name>
    <dbReference type="NCBI Taxonomy" id="2754530"/>
    <lineage>
        <taxon>Eukaryota</taxon>
        <taxon>Fungi</taxon>
        <taxon>Dikarya</taxon>
        <taxon>Ascomycota</taxon>
        <taxon>Taphrinomycotina</taxon>
        <taxon>Taphrinomycetes</taxon>
        <taxon>Taphrinales</taxon>
        <taxon>Protomycetaceae</taxon>
        <taxon>Protomyces</taxon>
    </lineage>
</organism>
<protein>
    <submittedName>
        <fullName evidence="1">Uncharacterized protein</fullName>
    </submittedName>
</protein>
<gene>
    <name evidence="1" type="ORF">BCR37DRAFT_381270</name>
</gene>
<name>A0A1Y2F8N8_PROLT</name>
<proteinExistence type="predicted"/>
<keyword evidence="2" id="KW-1185">Reference proteome</keyword>